<evidence type="ECO:0000313" key="1">
    <source>
        <dbReference type="Proteomes" id="UP000694920"/>
    </source>
</evidence>
<organism evidence="1 2">
    <name type="scientific">Cephus cinctus</name>
    <name type="common">Wheat stem sawfly</name>
    <dbReference type="NCBI Taxonomy" id="211228"/>
    <lineage>
        <taxon>Eukaryota</taxon>
        <taxon>Metazoa</taxon>
        <taxon>Ecdysozoa</taxon>
        <taxon>Arthropoda</taxon>
        <taxon>Hexapoda</taxon>
        <taxon>Insecta</taxon>
        <taxon>Pterygota</taxon>
        <taxon>Neoptera</taxon>
        <taxon>Endopterygota</taxon>
        <taxon>Hymenoptera</taxon>
        <taxon>Cephoidea</taxon>
        <taxon>Cephidae</taxon>
        <taxon>Cephus</taxon>
    </lineage>
</organism>
<dbReference type="RefSeq" id="XP_024943496.1">
    <property type="nucleotide sequence ID" value="XM_025087728.1"/>
</dbReference>
<reference evidence="2" key="1">
    <citation type="submission" date="2025-08" db="UniProtKB">
        <authorList>
            <consortium name="RefSeq"/>
        </authorList>
    </citation>
    <scope>IDENTIFICATION</scope>
</reference>
<proteinExistence type="predicted"/>
<evidence type="ECO:0000313" key="2">
    <source>
        <dbReference type="RefSeq" id="XP_024943496.1"/>
    </source>
</evidence>
<dbReference type="KEGG" id="ccin:112494747"/>
<protein>
    <submittedName>
        <fullName evidence="2">Uncharacterized protein LOC112494747</fullName>
    </submittedName>
</protein>
<accession>A0AAJ7RM70</accession>
<name>A0AAJ7RM70_CEPCN</name>
<dbReference type="Proteomes" id="UP000694920">
    <property type="component" value="Unplaced"/>
</dbReference>
<feature type="non-terminal residue" evidence="2">
    <location>
        <position position="144"/>
    </location>
</feature>
<keyword evidence="1" id="KW-1185">Reference proteome</keyword>
<dbReference type="GeneID" id="112494747"/>
<gene>
    <name evidence="2" type="primary">LOC112494747</name>
</gene>
<dbReference type="AlphaFoldDB" id="A0AAJ7RM70"/>
<sequence>MFFHCVPGNKRLKGLSASTLRVCGLCEEHFEPSCFIGPKRRLTHDAVPKIFIENEDVWPETSDANVTKEVGELHVTFERDETPVNTATGASISTAATAEFSGTKHVRTYRRVAVNFSESEDENCAWTKIEPPAHSTVPSCEPST</sequence>